<name>A0A5B7JP11_PORTR</name>
<evidence type="ECO:0000313" key="2">
    <source>
        <dbReference type="Proteomes" id="UP000324222"/>
    </source>
</evidence>
<accession>A0A5B7JP11</accession>
<dbReference type="EMBL" id="VSRR010100055">
    <property type="protein sequence ID" value="MPC94847.1"/>
    <property type="molecule type" value="Genomic_DNA"/>
</dbReference>
<sequence>MEQGGTAGRPTTETAAAAFSMEDISGVHTTANTTTTAAAATNSYLNPAPPFSFVNPALLEADDDRAVSPPPHLAAQTRGAVFGLTNLSHIEARH</sequence>
<comment type="caution">
    <text evidence="1">The sequence shown here is derived from an EMBL/GenBank/DDBJ whole genome shotgun (WGS) entry which is preliminary data.</text>
</comment>
<keyword evidence="2" id="KW-1185">Reference proteome</keyword>
<evidence type="ECO:0000313" key="1">
    <source>
        <dbReference type="EMBL" id="MPC94847.1"/>
    </source>
</evidence>
<dbReference type="Proteomes" id="UP000324222">
    <property type="component" value="Unassembled WGS sequence"/>
</dbReference>
<protein>
    <submittedName>
        <fullName evidence="1">Uncharacterized protein</fullName>
    </submittedName>
</protein>
<reference evidence="1 2" key="1">
    <citation type="submission" date="2019-05" db="EMBL/GenBank/DDBJ databases">
        <title>Another draft genome of Portunus trituberculatus and its Hox gene families provides insights of decapod evolution.</title>
        <authorList>
            <person name="Jeong J.-H."/>
            <person name="Song I."/>
            <person name="Kim S."/>
            <person name="Choi T."/>
            <person name="Kim D."/>
            <person name="Ryu S."/>
            <person name="Kim W."/>
        </authorList>
    </citation>
    <scope>NUCLEOTIDE SEQUENCE [LARGE SCALE GENOMIC DNA]</scope>
    <source>
        <tissue evidence="1">Muscle</tissue>
    </source>
</reference>
<organism evidence="1 2">
    <name type="scientific">Portunus trituberculatus</name>
    <name type="common">Swimming crab</name>
    <name type="synonym">Neptunus trituberculatus</name>
    <dbReference type="NCBI Taxonomy" id="210409"/>
    <lineage>
        <taxon>Eukaryota</taxon>
        <taxon>Metazoa</taxon>
        <taxon>Ecdysozoa</taxon>
        <taxon>Arthropoda</taxon>
        <taxon>Crustacea</taxon>
        <taxon>Multicrustacea</taxon>
        <taxon>Malacostraca</taxon>
        <taxon>Eumalacostraca</taxon>
        <taxon>Eucarida</taxon>
        <taxon>Decapoda</taxon>
        <taxon>Pleocyemata</taxon>
        <taxon>Brachyura</taxon>
        <taxon>Eubrachyura</taxon>
        <taxon>Portunoidea</taxon>
        <taxon>Portunidae</taxon>
        <taxon>Portuninae</taxon>
        <taxon>Portunus</taxon>
    </lineage>
</organism>
<gene>
    <name evidence="1" type="ORF">E2C01_090035</name>
</gene>
<proteinExistence type="predicted"/>
<dbReference type="AlphaFoldDB" id="A0A5B7JP11"/>